<reference evidence="1" key="1">
    <citation type="submission" date="2020-07" db="EMBL/GenBank/DDBJ databases">
        <authorList>
            <person name="Lin J."/>
        </authorList>
    </citation>
    <scope>NUCLEOTIDE SEQUENCE</scope>
</reference>
<name>A0A6V7PJ59_ANACO</name>
<dbReference type="GO" id="GO:0000423">
    <property type="term" value="P:mitophagy"/>
    <property type="evidence" value="ECO:0007669"/>
    <property type="project" value="TreeGrafter"/>
</dbReference>
<dbReference type="InterPro" id="IPR052596">
    <property type="entry name" value="AMBRA1_autophagy"/>
</dbReference>
<dbReference type="PANTHER" id="PTHR22874">
    <property type="entry name" value="ACTIVATING MOLECULE IN BECN1-REGULATED AUTOPHAGY PROTEIN 1"/>
    <property type="match status" value="1"/>
</dbReference>
<gene>
    <name evidence="1" type="ORF">CB5_LOCUS14070</name>
</gene>
<proteinExistence type="predicted"/>
<evidence type="ECO:0000313" key="1">
    <source>
        <dbReference type="EMBL" id="CAD1830859.1"/>
    </source>
</evidence>
<dbReference type="AlphaFoldDB" id="A0A6V7PJ59"/>
<protein>
    <submittedName>
        <fullName evidence="1">Uncharacterized protein</fullName>
    </submittedName>
</protein>
<accession>A0A6V7PJ59</accession>
<sequence length="101" mass="11467">MELVRVLPSAEDEVNVACFHPLAGGGLVYGTKEGKLRILQYNRQHDTNCTGPNFFFEENLLEARNLAIASAFLSRSMPWNAENWHPLSFYQSIYSFILADN</sequence>
<dbReference type="PANTHER" id="PTHR22874:SF1">
    <property type="entry name" value="ACTIVATING MOLECULE IN BECN1-REGULATED AUTOPHAGY PROTEIN 1"/>
    <property type="match status" value="1"/>
</dbReference>
<dbReference type="GO" id="GO:0000045">
    <property type="term" value="P:autophagosome assembly"/>
    <property type="evidence" value="ECO:0007669"/>
    <property type="project" value="TreeGrafter"/>
</dbReference>
<dbReference type="GO" id="GO:0080008">
    <property type="term" value="C:Cul4-RING E3 ubiquitin ligase complex"/>
    <property type="evidence" value="ECO:0007669"/>
    <property type="project" value="TreeGrafter"/>
</dbReference>
<organism evidence="1">
    <name type="scientific">Ananas comosus var. bracteatus</name>
    <name type="common">red pineapple</name>
    <dbReference type="NCBI Taxonomy" id="296719"/>
    <lineage>
        <taxon>Eukaryota</taxon>
        <taxon>Viridiplantae</taxon>
        <taxon>Streptophyta</taxon>
        <taxon>Embryophyta</taxon>
        <taxon>Tracheophyta</taxon>
        <taxon>Spermatophyta</taxon>
        <taxon>Magnoliopsida</taxon>
        <taxon>Liliopsida</taxon>
        <taxon>Poales</taxon>
        <taxon>Bromeliaceae</taxon>
        <taxon>Bromelioideae</taxon>
        <taxon>Ananas</taxon>
    </lineage>
</organism>
<dbReference type="GO" id="GO:1990756">
    <property type="term" value="F:ubiquitin-like ligase-substrate adaptor activity"/>
    <property type="evidence" value="ECO:0007669"/>
    <property type="project" value="TreeGrafter"/>
</dbReference>
<dbReference type="EMBL" id="LR862148">
    <property type="protein sequence ID" value="CAD1830859.1"/>
    <property type="molecule type" value="Genomic_DNA"/>
</dbReference>